<dbReference type="InterPro" id="IPR005490">
    <property type="entry name" value="LD_TPept_cat_dom"/>
</dbReference>
<dbReference type="RefSeq" id="WP_307354896.1">
    <property type="nucleotide sequence ID" value="NZ_BAAACJ010000008.1"/>
</dbReference>
<dbReference type="Gene3D" id="2.40.440.10">
    <property type="entry name" value="L,D-transpeptidase catalytic domain-like"/>
    <property type="match status" value="1"/>
</dbReference>
<dbReference type="InterPro" id="IPR050979">
    <property type="entry name" value="LD-transpeptidase"/>
</dbReference>
<keyword evidence="3 6" id="KW-0133">Cell shape</keyword>
<accession>A0ABU0JR53</accession>
<keyword evidence="9" id="KW-0449">Lipoprotein</keyword>
<name>A0ABU0JR53_HATLI</name>
<dbReference type="CDD" id="cd16913">
    <property type="entry name" value="YkuD_like"/>
    <property type="match status" value="1"/>
</dbReference>
<evidence type="ECO:0000259" key="8">
    <source>
        <dbReference type="PROSITE" id="PS52029"/>
    </source>
</evidence>
<evidence type="ECO:0000256" key="2">
    <source>
        <dbReference type="ARBA" id="ARBA00022679"/>
    </source>
</evidence>
<evidence type="ECO:0000256" key="4">
    <source>
        <dbReference type="ARBA" id="ARBA00022984"/>
    </source>
</evidence>
<dbReference type="SUPFAM" id="SSF143985">
    <property type="entry name" value="L,D-transpeptidase pre-catalytic domain-like"/>
    <property type="match status" value="1"/>
</dbReference>
<keyword evidence="7" id="KW-0812">Transmembrane</keyword>
<feature type="domain" description="L,D-TPase catalytic" evidence="8">
    <location>
        <begin position="341"/>
        <end position="460"/>
    </location>
</feature>
<dbReference type="SUPFAM" id="SSF141523">
    <property type="entry name" value="L,D-transpeptidase catalytic domain-like"/>
    <property type="match status" value="1"/>
</dbReference>
<evidence type="ECO:0000256" key="1">
    <source>
        <dbReference type="ARBA" id="ARBA00004752"/>
    </source>
</evidence>
<organism evidence="9 10">
    <name type="scientific">Hathewaya limosa</name>
    <name type="common">Clostridium limosum</name>
    <dbReference type="NCBI Taxonomy" id="1536"/>
    <lineage>
        <taxon>Bacteria</taxon>
        <taxon>Bacillati</taxon>
        <taxon>Bacillota</taxon>
        <taxon>Clostridia</taxon>
        <taxon>Eubacteriales</taxon>
        <taxon>Clostridiaceae</taxon>
        <taxon>Hathewaya</taxon>
    </lineage>
</organism>
<evidence type="ECO:0000256" key="7">
    <source>
        <dbReference type="SAM" id="Phobius"/>
    </source>
</evidence>
<protein>
    <submittedName>
        <fullName evidence="9">Lipoprotein-anchoring transpeptidase ErfK/SrfK</fullName>
    </submittedName>
</protein>
<keyword evidence="4 6" id="KW-0573">Peptidoglycan synthesis</keyword>
<feature type="transmembrane region" description="Helical" evidence="7">
    <location>
        <begin position="12"/>
        <end position="33"/>
    </location>
</feature>
<dbReference type="EMBL" id="JAUSWN010000002">
    <property type="protein sequence ID" value="MDQ0478658.1"/>
    <property type="molecule type" value="Genomic_DNA"/>
</dbReference>
<keyword evidence="5 6" id="KW-0961">Cell wall biogenesis/degradation</keyword>
<feature type="active site" description="Proton donor/acceptor" evidence="6">
    <location>
        <position position="415"/>
    </location>
</feature>
<evidence type="ECO:0000256" key="6">
    <source>
        <dbReference type="PROSITE-ProRule" id="PRU01373"/>
    </source>
</evidence>
<feature type="active site" description="Nucleophile" evidence="6">
    <location>
        <position position="436"/>
    </location>
</feature>
<evidence type="ECO:0000256" key="3">
    <source>
        <dbReference type="ARBA" id="ARBA00022960"/>
    </source>
</evidence>
<dbReference type="PROSITE" id="PS52029">
    <property type="entry name" value="LD_TPASE"/>
    <property type="match status" value="1"/>
</dbReference>
<evidence type="ECO:0000256" key="5">
    <source>
        <dbReference type="ARBA" id="ARBA00023316"/>
    </source>
</evidence>
<evidence type="ECO:0000313" key="9">
    <source>
        <dbReference type="EMBL" id="MDQ0478658.1"/>
    </source>
</evidence>
<dbReference type="InterPro" id="IPR038063">
    <property type="entry name" value="Transpep_catalytic_dom"/>
</dbReference>
<dbReference type="Gene3D" id="3.10.20.800">
    <property type="match status" value="1"/>
</dbReference>
<dbReference type="Proteomes" id="UP001224418">
    <property type="component" value="Unassembled WGS sequence"/>
</dbReference>
<dbReference type="InterPro" id="IPR022029">
    <property type="entry name" value="YoaR-like_PG-bd"/>
</dbReference>
<evidence type="ECO:0000313" key="10">
    <source>
        <dbReference type="Proteomes" id="UP001224418"/>
    </source>
</evidence>
<sequence>MKKQIKTQRKVIIGISASIVVLLGIYLGISMYFSNHFYFGTKINNVDVSGKTVDEVEKQFSSAVNAYTLDLKGRNNLNQQIKSSDIGLKYDAKGKIQDIKDEQNPFAWIVAFSQNKDFQDSKLVSYDKNKLKEHIDNLSYFKEENIVKPQSAKLEYTNDGYKIVDEVYGSKVNKELLTKNIENAIINKKTNINLESAKCYENPKYTAKSKEVSEAKNILDKYVSTKITYAVGDVTKVLDGSTINKWLETDENLNVNINNDRVREFVWSLARTYNTSGKTRNFSTSVGREVQVPGGDYGWVVNRYEESKDIISSIKNGQTITRKPKYAQTAVSHGANDIGNTYVEINLTRQHMWFYKNGSLITEGDVVTGNVSNNNGTPAGTYKLKYKEKNATLKGENYSTKVEFWMPFNGGIGIHDASWRDKFGGEIYKTGGSHGCINSPHRVASAIFNNIESGTPVVCYFE</sequence>
<dbReference type="Pfam" id="PF12229">
    <property type="entry name" value="PG_binding_4"/>
    <property type="match status" value="2"/>
</dbReference>
<proteinExistence type="predicted"/>
<dbReference type="InterPro" id="IPR038054">
    <property type="entry name" value="LD_TPept-like_central_sf"/>
</dbReference>
<dbReference type="PANTHER" id="PTHR30582">
    <property type="entry name" value="L,D-TRANSPEPTIDASE"/>
    <property type="match status" value="1"/>
</dbReference>
<keyword evidence="10" id="KW-1185">Reference proteome</keyword>
<keyword evidence="7" id="KW-0472">Membrane</keyword>
<comment type="pathway">
    <text evidence="1 6">Cell wall biogenesis; peptidoglycan biosynthesis.</text>
</comment>
<dbReference type="Pfam" id="PF03734">
    <property type="entry name" value="YkuD"/>
    <property type="match status" value="1"/>
</dbReference>
<keyword evidence="7" id="KW-1133">Transmembrane helix</keyword>
<dbReference type="PANTHER" id="PTHR30582:SF33">
    <property type="entry name" value="EXPORTED PROTEIN"/>
    <property type="match status" value="1"/>
</dbReference>
<gene>
    <name evidence="9" type="ORF">QOZ93_000367</name>
</gene>
<keyword evidence="2" id="KW-0808">Transferase</keyword>
<reference evidence="9 10" key="1">
    <citation type="submission" date="2023-07" db="EMBL/GenBank/DDBJ databases">
        <title>Genomic Encyclopedia of Type Strains, Phase IV (KMG-IV): sequencing the most valuable type-strain genomes for metagenomic binning, comparative biology and taxonomic classification.</title>
        <authorList>
            <person name="Goeker M."/>
        </authorList>
    </citation>
    <scope>NUCLEOTIDE SEQUENCE [LARGE SCALE GENOMIC DNA]</scope>
    <source>
        <strain evidence="9 10">DSM 1400</strain>
    </source>
</reference>
<comment type="caution">
    <text evidence="9">The sequence shown here is derived from an EMBL/GenBank/DDBJ whole genome shotgun (WGS) entry which is preliminary data.</text>
</comment>